<comment type="caution">
    <text evidence="3">The sequence shown here is derived from an EMBL/GenBank/DDBJ whole genome shotgun (WGS) entry which is preliminary data.</text>
</comment>
<name>A0A8K0WYZ2_9PEZI</name>
<evidence type="ECO:0000259" key="2">
    <source>
        <dbReference type="SMART" id="SM00382"/>
    </source>
</evidence>
<dbReference type="SUPFAM" id="SSF52540">
    <property type="entry name" value="P-loop containing nucleoside triphosphate hydrolases"/>
    <property type="match status" value="1"/>
</dbReference>
<proteinExistence type="predicted"/>
<evidence type="ECO:0000256" key="1">
    <source>
        <dbReference type="SAM" id="MobiDB-lite"/>
    </source>
</evidence>
<dbReference type="InterPro" id="IPR003593">
    <property type="entry name" value="AAA+_ATPase"/>
</dbReference>
<reference evidence="3" key="1">
    <citation type="journal article" date="2021" name="Nat. Commun.">
        <title>Genetic determinants of endophytism in the Arabidopsis root mycobiome.</title>
        <authorList>
            <person name="Mesny F."/>
            <person name="Miyauchi S."/>
            <person name="Thiergart T."/>
            <person name="Pickel B."/>
            <person name="Atanasova L."/>
            <person name="Karlsson M."/>
            <person name="Huettel B."/>
            <person name="Barry K.W."/>
            <person name="Haridas S."/>
            <person name="Chen C."/>
            <person name="Bauer D."/>
            <person name="Andreopoulos W."/>
            <person name="Pangilinan J."/>
            <person name="LaButti K."/>
            <person name="Riley R."/>
            <person name="Lipzen A."/>
            <person name="Clum A."/>
            <person name="Drula E."/>
            <person name="Henrissat B."/>
            <person name="Kohler A."/>
            <person name="Grigoriev I.V."/>
            <person name="Martin F.M."/>
            <person name="Hacquard S."/>
        </authorList>
    </citation>
    <scope>NUCLEOTIDE SEQUENCE</scope>
    <source>
        <strain evidence="3">MPI-CAGE-AT-0016</strain>
    </source>
</reference>
<evidence type="ECO:0000313" key="3">
    <source>
        <dbReference type="EMBL" id="KAH7349967.1"/>
    </source>
</evidence>
<dbReference type="GO" id="GO:0016887">
    <property type="term" value="F:ATP hydrolysis activity"/>
    <property type="evidence" value="ECO:0007669"/>
    <property type="project" value="InterPro"/>
</dbReference>
<dbReference type="PANTHER" id="PTHR46411">
    <property type="entry name" value="FAMILY ATPASE, PUTATIVE-RELATED"/>
    <property type="match status" value="1"/>
</dbReference>
<gene>
    <name evidence="3" type="ORF">B0T11DRAFT_136434</name>
</gene>
<organism evidence="3 4">
    <name type="scientific">Plectosphaerella cucumerina</name>
    <dbReference type="NCBI Taxonomy" id="40658"/>
    <lineage>
        <taxon>Eukaryota</taxon>
        <taxon>Fungi</taxon>
        <taxon>Dikarya</taxon>
        <taxon>Ascomycota</taxon>
        <taxon>Pezizomycotina</taxon>
        <taxon>Sordariomycetes</taxon>
        <taxon>Hypocreomycetidae</taxon>
        <taxon>Glomerellales</taxon>
        <taxon>Plectosphaerellaceae</taxon>
        <taxon>Plectosphaerella</taxon>
    </lineage>
</organism>
<dbReference type="Gene3D" id="3.40.50.300">
    <property type="entry name" value="P-loop containing nucleotide triphosphate hydrolases"/>
    <property type="match status" value="1"/>
</dbReference>
<accession>A0A8K0WYZ2</accession>
<dbReference type="OrthoDB" id="10042665at2759"/>
<feature type="region of interest" description="Disordered" evidence="1">
    <location>
        <begin position="1"/>
        <end position="32"/>
    </location>
</feature>
<dbReference type="PANTHER" id="PTHR46411:SF3">
    <property type="entry name" value="AAA+ ATPASE DOMAIN-CONTAINING PROTEIN"/>
    <property type="match status" value="1"/>
</dbReference>
<evidence type="ECO:0000313" key="4">
    <source>
        <dbReference type="Proteomes" id="UP000813385"/>
    </source>
</evidence>
<sequence>MAPLPPPLPPLPRRGGISRQPSPSPNLEPQEPFLIHNQDETPDKIEFHFPPLEPRPGTVSLRTVIGTYLSSPHASRATADKIFHILPRLRCLQHALGKYNAGLADPSPVFEQYWRRHTLDLLSGFGFLPGSAAGSIRIAGLDDLIVRIEAIHRDSIQEARSLIAKGQISFSALSELFRPDVPVQASILSGTTTCAFRVTDAFFEERRNLLGSQKIFHVTLEVVVPLGDHFSIASFSEVISAWNGVRTRSLSDFSYRPVPEAERQSLQSRAEDAVRYALGGAKYLAYSPGSFFLHHTRPRQNGAVMSMATSGAQSLTGGRIMVDMARGASLGHHPCQGVDEATLAIIQLAGRYRQWMSKRRIQSEPPGSDALILWDQVPDEFVMTCWPALVGFSFTAKAWGHVLVDGLSPIDFQDQAFDRLVLSQERKQLIRAVVRSGTGTGTSTPQTQDLIGGKQGGLIFLLHGPPGVGKTLTAEAIAEVLHRPLYYVTMGELGVTPDDLEARLTDVLDLCAEWNALAVLDEADVFLETRSSSDLVRNSMVCVMLRILEYHPGILFLTTNRVRSLDPAFESRVTLAMRFEALSRSARAQVWRSQLDGIAGAGASDIDCDELAAQHLNGRQIKNAVRLALSLAVDQGVALTQSILLRTVELTSLGRQNMVDDGTWEDLVDK</sequence>
<dbReference type="AlphaFoldDB" id="A0A8K0WYZ2"/>
<feature type="domain" description="AAA+ ATPase" evidence="2">
    <location>
        <begin position="456"/>
        <end position="583"/>
    </location>
</feature>
<dbReference type="InterPro" id="IPR003959">
    <property type="entry name" value="ATPase_AAA_core"/>
</dbReference>
<dbReference type="InterPro" id="IPR027417">
    <property type="entry name" value="P-loop_NTPase"/>
</dbReference>
<dbReference type="GO" id="GO:0005524">
    <property type="term" value="F:ATP binding"/>
    <property type="evidence" value="ECO:0007669"/>
    <property type="project" value="InterPro"/>
</dbReference>
<feature type="compositionally biased region" description="Pro residues" evidence="1">
    <location>
        <begin position="1"/>
        <end position="12"/>
    </location>
</feature>
<keyword evidence="4" id="KW-1185">Reference proteome</keyword>
<protein>
    <recommendedName>
        <fullName evidence="2">AAA+ ATPase domain-containing protein</fullName>
    </recommendedName>
</protein>
<dbReference type="Pfam" id="PF00004">
    <property type="entry name" value="AAA"/>
    <property type="match status" value="1"/>
</dbReference>
<dbReference type="SMART" id="SM00382">
    <property type="entry name" value="AAA"/>
    <property type="match status" value="1"/>
</dbReference>
<dbReference type="CDD" id="cd19481">
    <property type="entry name" value="RecA-like_protease"/>
    <property type="match status" value="1"/>
</dbReference>
<dbReference type="EMBL" id="JAGPXD010000006">
    <property type="protein sequence ID" value="KAH7349967.1"/>
    <property type="molecule type" value="Genomic_DNA"/>
</dbReference>
<dbReference type="Proteomes" id="UP000813385">
    <property type="component" value="Unassembled WGS sequence"/>
</dbReference>